<reference evidence="1 2" key="1">
    <citation type="submission" date="2022-03" db="EMBL/GenBank/DDBJ databases">
        <title>Complete genome sequence of Lysobacter capsici VKM B-2533 and Lysobacter gummosus 10.1.1, promising sources of lytic agents.</title>
        <authorList>
            <person name="Tarlachkov S.V."/>
            <person name="Kudryakova I.V."/>
            <person name="Afoshin A.S."/>
            <person name="Leontyevskaya E.A."/>
            <person name="Leontyevskaya N.V."/>
        </authorList>
    </citation>
    <scope>NUCLEOTIDE SEQUENCE [LARGE SCALE GENOMIC DNA]</scope>
    <source>
        <strain evidence="1 2">10.1.1</strain>
    </source>
</reference>
<name>A0ABY3XIL8_9GAMM</name>
<gene>
    <name evidence="1" type="ORF">MOV92_09620</name>
</gene>
<organism evidence="1 2">
    <name type="scientific">Lysobacter gummosus</name>
    <dbReference type="NCBI Taxonomy" id="262324"/>
    <lineage>
        <taxon>Bacteria</taxon>
        <taxon>Pseudomonadati</taxon>
        <taxon>Pseudomonadota</taxon>
        <taxon>Gammaproteobacteria</taxon>
        <taxon>Lysobacterales</taxon>
        <taxon>Lysobacteraceae</taxon>
        <taxon>Lysobacter</taxon>
    </lineage>
</organism>
<evidence type="ECO:0000313" key="1">
    <source>
        <dbReference type="EMBL" id="UNP31474.1"/>
    </source>
</evidence>
<evidence type="ECO:0000313" key="2">
    <source>
        <dbReference type="Proteomes" id="UP000829194"/>
    </source>
</evidence>
<accession>A0ABY3XIL8</accession>
<dbReference type="Proteomes" id="UP000829194">
    <property type="component" value="Chromosome"/>
</dbReference>
<dbReference type="RefSeq" id="WP_187313161.1">
    <property type="nucleotide sequence ID" value="NZ_CP011131.1"/>
</dbReference>
<dbReference type="EMBL" id="CP093547">
    <property type="protein sequence ID" value="UNP31474.1"/>
    <property type="molecule type" value="Genomic_DNA"/>
</dbReference>
<protein>
    <submittedName>
        <fullName evidence="1">Uncharacterized protein</fullName>
    </submittedName>
</protein>
<keyword evidence="2" id="KW-1185">Reference proteome</keyword>
<sequence length="106" mass="11713">MSQISCPRSIRIERSLCERAGSPVSDRRGEIDPDLQLRSHNAAMHAGANTAIASSMPVVSPGASMPRPGRDAFDPFAPCRDISSVIAARRYRERSADDLHRLRREQ</sequence>
<proteinExistence type="predicted"/>